<evidence type="ECO:0000256" key="3">
    <source>
        <dbReference type="ARBA" id="ARBA00022989"/>
    </source>
</evidence>
<evidence type="ECO:0000313" key="17">
    <source>
        <dbReference type="RefSeq" id="XP_013405588.1"/>
    </source>
</evidence>
<dbReference type="InterPro" id="IPR017452">
    <property type="entry name" value="GPCR_Rhodpsn_7TM"/>
</dbReference>
<feature type="compositionally biased region" description="Polar residues" evidence="8">
    <location>
        <begin position="628"/>
        <end position="651"/>
    </location>
</feature>
<evidence type="ECO:0000256" key="2">
    <source>
        <dbReference type="ARBA" id="ARBA00022692"/>
    </source>
</evidence>
<keyword evidence="7" id="KW-0807">Transducer</keyword>
<dbReference type="STRING" id="7574.A0A1S3J5D9"/>
<feature type="transmembrane region" description="Helical" evidence="9">
    <location>
        <begin position="201"/>
        <end position="223"/>
    </location>
</feature>
<dbReference type="KEGG" id="lak:106170308"/>
<dbReference type="RefSeq" id="XP_013405594.1">
    <property type="nucleotide sequence ID" value="XM_013550140.1"/>
</dbReference>
<dbReference type="RefSeq" id="XP_013405587.1">
    <property type="nucleotide sequence ID" value="XM_013550133.1"/>
</dbReference>
<dbReference type="RefSeq" id="XP_013405592.1">
    <property type="nucleotide sequence ID" value="XM_013550138.1"/>
</dbReference>
<feature type="compositionally biased region" description="Polar residues" evidence="8">
    <location>
        <begin position="686"/>
        <end position="702"/>
    </location>
</feature>
<evidence type="ECO:0000256" key="5">
    <source>
        <dbReference type="ARBA" id="ARBA00023136"/>
    </source>
</evidence>
<dbReference type="PANTHER" id="PTHR24240">
    <property type="entry name" value="OPSIN"/>
    <property type="match status" value="1"/>
</dbReference>
<dbReference type="InterPro" id="IPR050125">
    <property type="entry name" value="GPCR_opsins"/>
</dbReference>
<dbReference type="GO" id="GO:0016020">
    <property type="term" value="C:membrane"/>
    <property type="evidence" value="ECO:0007669"/>
    <property type="project" value="UniProtKB-SubCell"/>
</dbReference>
<keyword evidence="3 9" id="KW-1133">Transmembrane helix</keyword>
<evidence type="ECO:0000256" key="8">
    <source>
        <dbReference type="SAM" id="MobiDB-lite"/>
    </source>
</evidence>
<dbReference type="GO" id="GO:0004930">
    <property type="term" value="F:G protein-coupled receptor activity"/>
    <property type="evidence" value="ECO:0007669"/>
    <property type="project" value="UniProtKB-KW"/>
</dbReference>
<dbReference type="RefSeq" id="XP_013405586.1">
    <property type="nucleotide sequence ID" value="XM_013550132.1"/>
</dbReference>
<dbReference type="RefSeq" id="XP_013405584.1">
    <property type="nucleotide sequence ID" value="XM_013550130.1"/>
</dbReference>
<evidence type="ECO:0000256" key="9">
    <source>
        <dbReference type="SAM" id="Phobius"/>
    </source>
</evidence>
<evidence type="ECO:0000313" key="11">
    <source>
        <dbReference type="Proteomes" id="UP000085678"/>
    </source>
</evidence>
<evidence type="ECO:0000256" key="1">
    <source>
        <dbReference type="ARBA" id="ARBA00004141"/>
    </source>
</evidence>
<reference evidence="12 13" key="1">
    <citation type="submission" date="2025-04" db="UniProtKB">
        <authorList>
            <consortium name="RefSeq"/>
        </authorList>
    </citation>
    <scope>IDENTIFICATION</scope>
    <source>
        <tissue evidence="12 13">Gonads</tissue>
    </source>
</reference>
<dbReference type="PROSITE" id="PS50262">
    <property type="entry name" value="G_PROTEIN_RECEP_F1_2"/>
    <property type="match status" value="1"/>
</dbReference>
<evidence type="ECO:0000256" key="7">
    <source>
        <dbReference type="ARBA" id="ARBA00023224"/>
    </source>
</evidence>
<dbReference type="PRINTS" id="PR00237">
    <property type="entry name" value="GPCRRHODOPSN"/>
</dbReference>
<organism evidence="11 23">
    <name type="scientific">Lingula anatina</name>
    <name type="common">Brachiopod</name>
    <name type="synonym">Lingula unguis</name>
    <dbReference type="NCBI Taxonomy" id="7574"/>
    <lineage>
        <taxon>Eukaryota</taxon>
        <taxon>Metazoa</taxon>
        <taxon>Spiralia</taxon>
        <taxon>Lophotrochozoa</taxon>
        <taxon>Brachiopoda</taxon>
        <taxon>Linguliformea</taxon>
        <taxon>Lingulata</taxon>
        <taxon>Lingulida</taxon>
        <taxon>Linguloidea</taxon>
        <taxon>Lingulidae</taxon>
        <taxon>Lingula</taxon>
    </lineage>
</organism>
<evidence type="ECO:0000313" key="12">
    <source>
        <dbReference type="RefSeq" id="XP_013405583.1"/>
    </source>
</evidence>
<dbReference type="RefSeq" id="XP_013405588.1">
    <property type="nucleotide sequence ID" value="XM_013550134.1"/>
</dbReference>
<evidence type="ECO:0000313" key="21">
    <source>
        <dbReference type="RefSeq" id="XP_013405593.1"/>
    </source>
</evidence>
<gene>
    <name evidence="12 13 14 15 16 17 18 19 20 21 22 23" type="primary">LOC106170308</name>
</gene>
<protein>
    <submittedName>
        <fullName evidence="12 13">Uncharacterized protein LOC106170308 isoform X1</fullName>
    </submittedName>
</protein>
<keyword evidence="5 9" id="KW-0472">Membrane</keyword>
<dbReference type="RefSeq" id="XP_013405595.1">
    <property type="nucleotide sequence ID" value="XM_013550141.1"/>
</dbReference>
<name>A0A1S3J5D9_LINAN</name>
<evidence type="ECO:0000313" key="23">
    <source>
        <dbReference type="RefSeq" id="XP_013405595.1"/>
    </source>
</evidence>
<feature type="compositionally biased region" description="Basic residues" evidence="8">
    <location>
        <begin position="672"/>
        <end position="685"/>
    </location>
</feature>
<evidence type="ECO:0000313" key="20">
    <source>
        <dbReference type="RefSeq" id="XP_013405592.1"/>
    </source>
</evidence>
<evidence type="ECO:0000313" key="15">
    <source>
        <dbReference type="RefSeq" id="XP_013405586.1"/>
    </source>
</evidence>
<feature type="transmembrane region" description="Helical" evidence="9">
    <location>
        <begin position="42"/>
        <end position="66"/>
    </location>
</feature>
<dbReference type="RefSeq" id="XP_013405590.1">
    <property type="nucleotide sequence ID" value="XM_013550136.1"/>
</dbReference>
<dbReference type="OrthoDB" id="10034726at2759"/>
<feature type="transmembrane region" description="Helical" evidence="9">
    <location>
        <begin position="78"/>
        <end position="103"/>
    </location>
</feature>
<dbReference type="RefSeq" id="XP_013405585.1">
    <property type="nucleotide sequence ID" value="XM_013550131.1"/>
</dbReference>
<feature type="transmembrane region" description="Helical" evidence="9">
    <location>
        <begin position="115"/>
        <end position="135"/>
    </location>
</feature>
<evidence type="ECO:0000256" key="6">
    <source>
        <dbReference type="ARBA" id="ARBA00023170"/>
    </source>
</evidence>
<keyword evidence="6" id="KW-0675">Receptor</keyword>
<dbReference type="CDD" id="cd00637">
    <property type="entry name" value="7tm_classA_rhodopsin-like"/>
    <property type="match status" value="1"/>
</dbReference>
<evidence type="ECO:0000259" key="10">
    <source>
        <dbReference type="PROSITE" id="PS50262"/>
    </source>
</evidence>
<feature type="region of interest" description="Disordered" evidence="8">
    <location>
        <begin position="613"/>
        <end position="702"/>
    </location>
</feature>
<evidence type="ECO:0000313" key="19">
    <source>
        <dbReference type="RefSeq" id="XP_013405591.1"/>
    </source>
</evidence>
<sequence length="796" mass="89642">MELTTLDHFTLPLTSPNRTLNVTFHSDLDGPHGDHWDLPIKVIFATFLSIFMLCAIVGNLMVLSVIGRHKGMRTRTNMFLGSLATADLCVAILDMPFSLATIIRGTWIFEDEFCVFNGFTMAFFLVTSIHNLMYISVHKYVTITRPFSRVLTYRKILLMIGGAWFWGFLTAMLTVTGLNHVVYKNATTQCGPDFPHTTQQYAHTIFTTSTCWLVPFVVMIFCYRRMFVEIKGYTLRLQAHTNQERDSVLAQQKRITVTLFIVLVVFFICWFPYIVYSTYASIIEDKTSLPHWANPLAYLFGYMNSACNPIIYALRSPSFREGFKEIICRGQGYVTEEMLDYDVDLKMGREDDARSSLYPVRDSQPASGENEKGFVLHNRVPSGNRICSPLADCCLGCCSDADVESFADSLRTEESSANTSALRRLSLMVATSMRERFGIAANDQPQKKRVSSSSSLGGLGTRAAPIYQKRGSAIYKNNKVIKVLVDAGSGRSSPVFDQNYCQKQKIQSTQRDISAAIENNRNNLTVANGNSCHSNQGSDTELDYQSGPRDRIVRFFVTPDDNVTDFDTEIPFVSENGDKYKADSCHSIDSIELQVTDEKGKVHDMGLAFTDFSDVQMSEPKDTGPGQRVTQKSSSGKQQQLTLTSPSNGESSSDRKFPVIAAHGGTSSTSSKGRRPKGHHSHRPRSNTYDALQSSPRSDTIQQLVPRVRQIAKSETMLAETSQEKQSYHSAALERRKRYPKWRLPSVEHLDYRLPKKHAHSDTRLHQKGLYVKQKLENVEPKKAIHSSHDFIEIFV</sequence>
<evidence type="ECO:0000313" key="18">
    <source>
        <dbReference type="RefSeq" id="XP_013405590.1"/>
    </source>
</evidence>
<feature type="domain" description="G-protein coupled receptors family 1 profile" evidence="10">
    <location>
        <begin position="58"/>
        <end position="312"/>
    </location>
</feature>
<dbReference type="GeneID" id="106170308"/>
<evidence type="ECO:0000313" key="22">
    <source>
        <dbReference type="RefSeq" id="XP_013405594.1"/>
    </source>
</evidence>
<evidence type="ECO:0000313" key="14">
    <source>
        <dbReference type="RefSeq" id="XP_013405585.1"/>
    </source>
</evidence>
<keyword evidence="4" id="KW-0297">G-protein coupled receptor</keyword>
<dbReference type="Gene3D" id="1.20.1070.10">
    <property type="entry name" value="Rhodopsin 7-helix transmembrane proteins"/>
    <property type="match status" value="1"/>
</dbReference>
<dbReference type="Proteomes" id="UP000085678">
    <property type="component" value="Unplaced"/>
</dbReference>
<dbReference type="Pfam" id="PF00001">
    <property type="entry name" value="7tm_1"/>
    <property type="match status" value="1"/>
</dbReference>
<keyword evidence="11" id="KW-1185">Reference proteome</keyword>
<evidence type="ECO:0000313" key="16">
    <source>
        <dbReference type="RefSeq" id="XP_013405587.1"/>
    </source>
</evidence>
<evidence type="ECO:0000256" key="4">
    <source>
        <dbReference type="ARBA" id="ARBA00023040"/>
    </source>
</evidence>
<proteinExistence type="predicted"/>
<feature type="transmembrane region" description="Helical" evidence="9">
    <location>
        <begin position="156"/>
        <end position="181"/>
    </location>
</feature>
<dbReference type="RefSeq" id="XP_013405591.1">
    <property type="nucleotide sequence ID" value="XM_013550137.1"/>
</dbReference>
<dbReference type="SUPFAM" id="SSF81321">
    <property type="entry name" value="Family A G protein-coupled receptor-like"/>
    <property type="match status" value="1"/>
</dbReference>
<dbReference type="InterPro" id="IPR000276">
    <property type="entry name" value="GPCR_Rhodpsn"/>
</dbReference>
<accession>A0A1S3J5D9</accession>
<evidence type="ECO:0000313" key="13">
    <source>
        <dbReference type="RefSeq" id="XP_013405584.1"/>
    </source>
</evidence>
<dbReference type="RefSeq" id="XP_013405593.1">
    <property type="nucleotide sequence ID" value="XM_013550139.1"/>
</dbReference>
<dbReference type="AlphaFoldDB" id="A0A1S3J5D9"/>
<dbReference type="SMART" id="SM01381">
    <property type="entry name" value="7TM_GPCR_Srsx"/>
    <property type="match status" value="1"/>
</dbReference>
<feature type="transmembrane region" description="Helical" evidence="9">
    <location>
        <begin position="255"/>
        <end position="276"/>
    </location>
</feature>
<comment type="subcellular location">
    <subcellularLocation>
        <location evidence="1">Membrane</location>
        <topology evidence="1">Multi-pass membrane protein</topology>
    </subcellularLocation>
</comment>
<keyword evidence="2 9" id="KW-0812">Transmembrane</keyword>
<dbReference type="RefSeq" id="XP_013405583.1">
    <property type="nucleotide sequence ID" value="XM_013550129.1"/>
</dbReference>